<keyword evidence="2" id="KW-1185">Reference proteome</keyword>
<dbReference type="Proteomes" id="UP000265916">
    <property type="component" value="Unassembled WGS sequence"/>
</dbReference>
<dbReference type="EMBL" id="NRJG01000031">
    <property type="protein sequence ID" value="RIY39492.1"/>
    <property type="molecule type" value="Genomic_DNA"/>
</dbReference>
<sequence length="243" mass="27589">MQNKDEPTSKIEQNTGVRTKIQDHLPTINCQTVANALNVDHRTVKSNLKKVANVDVKNNAFELQALLEWFLEYCKTFDGRKTINKAKRNSLDDPFVDENTGMDLSLYGEVHRRDPAYFKTVQDSALTYVKLQILMKELINADDVSRLIFNLLSEIAIQLGAIPQLMKEAGFSSKVVDRVDEHMHDVNLGLYLKLKEFAEKIRLVEGEKISVESTVRGRGLSIYATAPYEVIKPDTDEEEDGED</sequence>
<evidence type="ECO:0000313" key="1">
    <source>
        <dbReference type="EMBL" id="RIY39492.1"/>
    </source>
</evidence>
<evidence type="ECO:0000313" key="2">
    <source>
        <dbReference type="Proteomes" id="UP000265916"/>
    </source>
</evidence>
<name>A0A3A1YMV1_9GAMM</name>
<gene>
    <name evidence="1" type="ORF">CKF58_02185</name>
</gene>
<dbReference type="RefSeq" id="WP_119530400.1">
    <property type="nucleotide sequence ID" value="NZ_JBHSSP010000039.1"/>
</dbReference>
<proteinExistence type="predicted"/>
<accession>A0A3A1YMV1</accession>
<comment type="caution">
    <text evidence="1">The sequence shown here is derived from an EMBL/GenBank/DDBJ whole genome shotgun (WGS) entry which is preliminary data.</text>
</comment>
<dbReference type="OrthoDB" id="5691301at2"/>
<organism evidence="1 2">
    <name type="scientific">Psittacicella hinzii</name>
    <dbReference type="NCBI Taxonomy" id="2028575"/>
    <lineage>
        <taxon>Bacteria</taxon>
        <taxon>Pseudomonadati</taxon>
        <taxon>Pseudomonadota</taxon>
        <taxon>Gammaproteobacteria</taxon>
        <taxon>Pasteurellales</taxon>
        <taxon>Psittacicellaceae</taxon>
        <taxon>Psittacicella</taxon>
    </lineage>
</organism>
<dbReference type="AlphaFoldDB" id="A0A3A1YMV1"/>
<protein>
    <submittedName>
        <fullName evidence="1">Uncharacterized protein</fullName>
    </submittedName>
</protein>
<reference evidence="1 2" key="1">
    <citation type="submission" date="2017-08" db="EMBL/GenBank/DDBJ databases">
        <title>Reclassification of Bisgaard taxon 37 and 44.</title>
        <authorList>
            <person name="Christensen H."/>
        </authorList>
    </citation>
    <scope>NUCLEOTIDE SEQUENCE [LARGE SCALE GENOMIC DNA]</scope>
    <source>
        <strain evidence="1 2">111</strain>
    </source>
</reference>